<evidence type="ECO:0000256" key="8">
    <source>
        <dbReference type="ARBA" id="ARBA00070210"/>
    </source>
</evidence>
<dbReference type="SMART" id="SM00446">
    <property type="entry name" value="LRRcap"/>
    <property type="match status" value="1"/>
</dbReference>
<proteinExistence type="inferred from homology"/>
<dbReference type="FunFam" id="3.80.10.10:FF:000489">
    <property type="entry name" value="Centrosomal protein of 72 kDa"/>
    <property type="match status" value="1"/>
</dbReference>
<evidence type="ECO:0000256" key="10">
    <source>
        <dbReference type="SAM" id="MobiDB-lite"/>
    </source>
</evidence>
<feature type="coiled-coil region" evidence="9">
    <location>
        <begin position="433"/>
        <end position="544"/>
    </location>
</feature>
<dbReference type="InterPro" id="IPR032675">
    <property type="entry name" value="LRR_dom_sf"/>
</dbReference>
<evidence type="ECO:0000259" key="11">
    <source>
        <dbReference type="SMART" id="SM00446"/>
    </source>
</evidence>
<keyword evidence="3" id="KW-0433">Leucine-rich repeat</keyword>
<feature type="compositionally biased region" description="Basic and acidic residues" evidence="10">
    <location>
        <begin position="154"/>
        <end position="164"/>
    </location>
</feature>
<keyword evidence="13" id="KW-1185">Reference proteome</keyword>
<name>A0A8B6BZW5_MYTGA</name>
<sequence>MALTLTEEIIRNRVNLQHDNLEDVKALSLPGTYHEKVVELGSSFRKFSRLKSLDLSRNTITCLKGIEHLKLLEKLNLYYNSIESFEELKRLRFNTNLKELDLRLNPVTRTEADYRLYLIHMLPNLQKLDDRGVRDRERQAALVHFSSSQATEMTPHEEIIEPPHRQPNPRAQSVRGMGKGMTALDDDDVAVLDLIAHTGGDLSKPRHITGSTAREPSAEEYSLEVLKTMETVPEEAIEDYHQTRKQTADGPVAPHQKKYPNIPAGHTGSYDVDGTRRDENLQYQDEVDAYTKFKSHGYFTPHPENGRGDRSESPRVPTERRHGGEEEPNDHRRTKSVPSHKLNDSLEDFGMHRIEGDRLENGHRSLERPKSENEPVQGETPTYKDFLFKMCDLVDRYWNGTKSLHKNPKYKGFAYSLIQNLGKKFGDDSTREKRYVDEQLNRLEEENYRLRKQSNDTKATLADSTFNETQMRTQLRKAQTDVDQLKEHLKKIVTENRDLQKKLNETGNEVSAVNSMSSVNQTHLDELQRQNDVLKNENQLLQIRLKQHGQLQDLASMLQDSHKSLVTTNDHLLKEFNDTKQRHNNEVQQLNWSYNQLKKSMNMLSTRNESSYLPSVSRDHGHNPGLSRSDQVLGCATLYDGRET</sequence>
<feature type="region of interest" description="Disordered" evidence="10">
    <location>
        <begin position="144"/>
        <end position="174"/>
    </location>
</feature>
<dbReference type="AlphaFoldDB" id="A0A8B6BZW5"/>
<dbReference type="InterPro" id="IPR003603">
    <property type="entry name" value="U2A'_phosphoprotein32A_C"/>
</dbReference>
<evidence type="ECO:0000256" key="9">
    <source>
        <dbReference type="SAM" id="Coils"/>
    </source>
</evidence>
<gene>
    <name evidence="12" type="ORF">MGAL_10B086932</name>
</gene>
<keyword evidence="4" id="KW-0677">Repeat</keyword>
<dbReference type="EMBL" id="UYJE01000932">
    <property type="protein sequence ID" value="VDH97701.1"/>
    <property type="molecule type" value="Genomic_DNA"/>
</dbReference>
<dbReference type="PROSITE" id="PS51450">
    <property type="entry name" value="LRR"/>
    <property type="match status" value="2"/>
</dbReference>
<evidence type="ECO:0000256" key="7">
    <source>
        <dbReference type="ARBA" id="ARBA00061023"/>
    </source>
</evidence>
<evidence type="ECO:0000256" key="1">
    <source>
        <dbReference type="ARBA" id="ARBA00004300"/>
    </source>
</evidence>
<comment type="similarity">
    <text evidence="7">Belongs to the CEP72 family.</text>
</comment>
<dbReference type="InterPro" id="IPR055320">
    <property type="entry name" value="CEP72-like"/>
</dbReference>
<dbReference type="PANTHER" id="PTHR23311">
    <property type="entry name" value="HEAT SHOCK REGULATED 2"/>
    <property type="match status" value="1"/>
</dbReference>
<comment type="subcellular location">
    <subcellularLocation>
        <location evidence="1">Cytoplasm</location>
        <location evidence="1">Cytoskeleton</location>
        <location evidence="1">Microtubule organizing center</location>
        <location evidence="1">Centrosome</location>
    </subcellularLocation>
</comment>
<dbReference type="Pfam" id="PF14580">
    <property type="entry name" value="LRR_9"/>
    <property type="match status" value="1"/>
</dbReference>
<keyword evidence="6" id="KW-0206">Cytoskeleton</keyword>
<evidence type="ECO:0000256" key="2">
    <source>
        <dbReference type="ARBA" id="ARBA00022490"/>
    </source>
</evidence>
<evidence type="ECO:0000256" key="4">
    <source>
        <dbReference type="ARBA" id="ARBA00022737"/>
    </source>
</evidence>
<evidence type="ECO:0000256" key="5">
    <source>
        <dbReference type="ARBA" id="ARBA00023054"/>
    </source>
</evidence>
<evidence type="ECO:0000256" key="3">
    <source>
        <dbReference type="ARBA" id="ARBA00022614"/>
    </source>
</evidence>
<evidence type="ECO:0000313" key="13">
    <source>
        <dbReference type="Proteomes" id="UP000596742"/>
    </source>
</evidence>
<keyword evidence="2" id="KW-0963">Cytoplasm</keyword>
<dbReference type="Proteomes" id="UP000596742">
    <property type="component" value="Unassembled WGS sequence"/>
</dbReference>
<comment type="caution">
    <text evidence="12">The sequence shown here is derived from an EMBL/GenBank/DDBJ whole genome shotgun (WGS) entry which is preliminary data.</text>
</comment>
<feature type="compositionally biased region" description="Basic and acidic residues" evidence="10">
    <location>
        <begin position="304"/>
        <end position="331"/>
    </location>
</feature>
<feature type="region of interest" description="Disordered" evidence="10">
    <location>
        <begin position="611"/>
        <end position="630"/>
    </location>
</feature>
<keyword evidence="5 9" id="KW-0175">Coiled coil</keyword>
<dbReference type="PANTHER" id="PTHR23311:SF5">
    <property type="entry name" value="CENTROSOMAL PROTEIN OF 72 KDA"/>
    <property type="match status" value="1"/>
</dbReference>
<dbReference type="SUPFAM" id="SSF52058">
    <property type="entry name" value="L domain-like"/>
    <property type="match status" value="1"/>
</dbReference>
<dbReference type="OrthoDB" id="676979at2759"/>
<feature type="coiled-coil region" evidence="9">
    <location>
        <begin position="573"/>
        <end position="600"/>
    </location>
</feature>
<dbReference type="InterPro" id="IPR001611">
    <property type="entry name" value="Leu-rich_rpt"/>
</dbReference>
<dbReference type="SMART" id="SM00365">
    <property type="entry name" value="LRR_SD22"/>
    <property type="match status" value="2"/>
</dbReference>
<dbReference type="Gene3D" id="3.80.10.10">
    <property type="entry name" value="Ribonuclease Inhibitor"/>
    <property type="match status" value="1"/>
</dbReference>
<organism evidence="12 13">
    <name type="scientific">Mytilus galloprovincialis</name>
    <name type="common">Mediterranean mussel</name>
    <dbReference type="NCBI Taxonomy" id="29158"/>
    <lineage>
        <taxon>Eukaryota</taxon>
        <taxon>Metazoa</taxon>
        <taxon>Spiralia</taxon>
        <taxon>Lophotrochozoa</taxon>
        <taxon>Mollusca</taxon>
        <taxon>Bivalvia</taxon>
        <taxon>Autobranchia</taxon>
        <taxon>Pteriomorphia</taxon>
        <taxon>Mytilida</taxon>
        <taxon>Mytiloidea</taxon>
        <taxon>Mytilidae</taxon>
        <taxon>Mytilinae</taxon>
        <taxon>Mytilus</taxon>
    </lineage>
</organism>
<evidence type="ECO:0000256" key="6">
    <source>
        <dbReference type="ARBA" id="ARBA00023212"/>
    </source>
</evidence>
<dbReference type="GO" id="GO:0034451">
    <property type="term" value="C:centriolar satellite"/>
    <property type="evidence" value="ECO:0007669"/>
    <property type="project" value="UniProtKB-ARBA"/>
</dbReference>
<protein>
    <recommendedName>
        <fullName evidence="8">Centrosomal protein of 72 kDa</fullName>
    </recommendedName>
</protein>
<feature type="region of interest" description="Disordered" evidence="10">
    <location>
        <begin position="243"/>
        <end position="276"/>
    </location>
</feature>
<evidence type="ECO:0000313" key="12">
    <source>
        <dbReference type="EMBL" id="VDH97701.1"/>
    </source>
</evidence>
<feature type="compositionally biased region" description="Basic and acidic residues" evidence="10">
    <location>
        <begin position="341"/>
        <end position="373"/>
    </location>
</feature>
<feature type="domain" description="U2A'/phosphoprotein 32 family A C-terminal" evidence="11">
    <location>
        <begin position="111"/>
        <end position="129"/>
    </location>
</feature>
<feature type="region of interest" description="Disordered" evidence="10">
    <location>
        <begin position="295"/>
        <end position="379"/>
    </location>
</feature>
<reference evidence="12" key="1">
    <citation type="submission" date="2018-11" db="EMBL/GenBank/DDBJ databases">
        <authorList>
            <person name="Alioto T."/>
            <person name="Alioto T."/>
        </authorList>
    </citation>
    <scope>NUCLEOTIDE SEQUENCE</scope>
</reference>
<accession>A0A8B6BZW5</accession>